<reference evidence="5 6" key="1">
    <citation type="submission" date="2014-10" db="EMBL/GenBank/DDBJ databases">
        <title>Draft genome sequence of Actinoplanes utahensis NRRL 12052.</title>
        <authorList>
            <person name="Velasco-Bucheli B."/>
            <person name="del Cerro C."/>
            <person name="Hormigo D."/>
            <person name="Garcia J.L."/>
            <person name="Acebal C."/>
            <person name="Arroyo M."/>
            <person name="de la Mata I."/>
        </authorList>
    </citation>
    <scope>NUCLEOTIDE SEQUENCE [LARGE SCALE GENOMIC DNA]</scope>
    <source>
        <strain evidence="5 6">NRRL 12052</strain>
    </source>
</reference>
<evidence type="ECO:0000313" key="5">
    <source>
        <dbReference type="EMBL" id="KHD76653.1"/>
    </source>
</evidence>
<evidence type="ECO:0000259" key="4">
    <source>
        <dbReference type="Pfam" id="PF11611"/>
    </source>
</evidence>
<evidence type="ECO:0000313" key="6">
    <source>
        <dbReference type="Proteomes" id="UP000054537"/>
    </source>
</evidence>
<dbReference type="Gene3D" id="2.60.40.1240">
    <property type="match status" value="1"/>
</dbReference>
<feature type="region of interest" description="Disordered" evidence="2">
    <location>
        <begin position="47"/>
        <end position="90"/>
    </location>
</feature>
<accession>A0A0A6UNJ1</accession>
<organism evidence="5 6">
    <name type="scientific">Actinoplanes utahensis</name>
    <dbReference type="NCBI Taxonomy" id="1869"/>
    <lineage>
        <taxon>Bacteria</taxon>
        <taxon>Bacillati</taxon>
        <taxon>Actinomycetota</taxon>
        <taxon>Actinomycetes</taxon>
        <taxon>Micromonosporales</taxon>
        <taxon>Micromonosporaceae</taxon>
        <taxon>Actinoplanes</taxon>
    </lineage>
</organism>
<keyword evidence="3" id="KW-0472">Membrane</keyword>
<comment type="caution">
    <text evidence="5">The sequence shown here is derived from an EMBL/GenBank/DDBJ whole genome shotgun (WGS) entry which is preliminary data.</text>
</comment>
<feature type="transmembrane region" description="Helical" evidence="3">
    <location>
        <begin position="20"/>
        <end position="41"/>
    </location>
</feature>
<evidence type="ECO:0000256" key="2">
    <source>
        <dbReference type="SAM" id="MobiDB-lite"/>
    </source>
</evidence>
<keyword evidence="6" id="KW-1185">Reference proteome</keyword>
<evidence type="ECO:0000256" key="1">
    <source>
        <dbReference type="ARBA" id="ARBA00022729"/>
    </source>
</evidence>
<gene>
    <name evidence="5" type="ORF">MB27_15255</name>
</gene>
<proteinExistence type="predicted"/>
<dbReference type="STRING" id="1869.MB27_15255"/>
<feature type="domain" description="DUF4352" evidence="4">
    <location>
        <begin position="83"/>
        <end position="206"/>
    </location>
</feature>
<keyword evidence="3" id="KW-1133">Transmembrane helix</keyword>
<dbReference type="RefSeq" id="WP_043525186.1">
    <property type="nucleotide sequence ID" value="NZ_BAABKU010000018.1"/>
</dbReference>
<dbReference type="AlphaFoldDB" id="A0A0A6UNJ1"/>
<dbReference type="InterPro" id="IPR029050">
    <property type="entry name" value="Immunoprotect_excell_Ig-like"/>
</dbReference>
<dbReference type="InterPro" id="IPR029051">
    <property type="entry name" value="DUF4352"/>
</dbReference>
<dbReference type="eggNOG" id="COG0515">
    <property type="taxonomic scope" value="Bacteria"/>
</dbReference>
<sequence>MTYAQNPAVPVPPPAKKSKWPWIAGGAVAMVLLCCGGALAFGDDSGTDSATPEATTAATGAATKEPAGEKTENAPVPADTTPGLNQPARDGRFEFTVSKVKCGVAKVGDAYLNEKAQGQFCLIDVQVKNIGKEPQTFLDSVQKGFDAARVEYSVDSTAALYANEDQQVLFEEVNPGNTVKGKLVFDIPKGARLASLELRDSMFSGGVTVNLK</sequence>
<evidence type="ECO:0000256" key="3">
    <source>
        <dbReference type="SAM" id="Phobius"/>
    </source>
</evidence>
<dbReference type="OrthoDB" id="3430849at2"/>
<dbReference type="Pfam" id="PF11611">
    <property type="entry name" value="DUF4352"/>
    <property type="match status" value="1"/>
</dbReference>
<protein>
    <recommendedName>
        <fullName evidence="4">DUF4352 domain-containing protein</fullName>
    </recommendedName>
</protein>
<name>A0A0A6UNJ1_ACTUT</name>
<keyword evidence="3" id="KW-0812">Transmembrane</keyword>
<dbReference type="EMBL" id="JRTT01000016">
    <property type="protein sequence ID" value="KHD76653.1"/>
    <property type="molecule type" value="Genomic_DNA"/>
</dbReference>
<dbReference type="Proteomes" id="UP000054537">
    <property type="component" value="Unassembled WGS sequence"/>
</dbReference>
<feature type="compositionally biased region" description="Low complexity" evidence="2">
    <location>
        <begin position="50"/>
        <end position="65"/>
    </location>
</feature>
<keyword evidence="1" id="KW-0732">Signal</keyword>